<evidence type="ECO:0000313" key="2">
    <source>
        <dbReference type="Proteomes" id="UP000064967"/>
    </source>
</evidence>
<gene>
    <name evidence="1" type="ORF">AKJ09_08398</name>
</gene>
<keyword evidence="2" id="KW-1185">Reference proteome</keyword>
<dbReference type="STRING" id="1391654.AKJ09_08398"/>
<name>A0A0K1Q8M5_9BACT</name>
<evidence type="ECO:0000313" key="1">
    <source>
        <dbReference type="EMBL" id="AKV01735.1"/>
    </source>
</evidence>
<dbReference type="Proteomes" id="UP000064967">
    <property type="component" value="Chromosome"/>
</dbReference>
<organism evidence="1 2">
    <name type="scientific">Labilithrix luteola</name>
    <dbReference type="NCBI Taxonomy" id="1391654"/>
    <lineage>
        <taxon>Bacteria</taxon>
        <taxon>Pseudomonadati</taxon>
        <taxon>Myxococcota</taxon>
        <taxon>Polyangia</taxon>
        <taxon>Polyangiales</taxon>
        <taxon>Labilitrichaceae</taxon>
        <taxon>Labilithrix</taxon>
    </lineage>
</organism>
<protein>
    <submittedName>
        <fullName evidence="1">Uncharacterized protein</fullName>
    </submittedName>
</protein>
<reference evidence="1 2" key="1">
    <citation type="submission" date="2015-08" db="EMBL/GenBank/DDBJ databases">
        <authorList>
            <person name="Babu N.S."/>
            <person name="Beckwith C.J."/>
            <person name="Beseler K.G."/>
            <person name="Brison A."/>
            <person name="Carone J.V."/>
            <person name="Caskin T.P."/>
            <person name="Diamond M."/>
            <person name="Durham M.E."/>
            <person name="Foxe J.M."/>
            <person name="Go M."/>
            <person name="Henderson B.A."/>
            <person name="Jones I.B."/>
            <person name="McGettigan J.A."/>
            <person name="Micheletti S.J."/>
            <person name="Nasrallah M.E."/>
            <person name="Ortiz D."/>
            <person name="Piller C.R."/>
            <person name="Privatt S.R."/>
            <person name="Schneider S.L."/>
            <person name="Sharp S."/>
            <person name="Smith T.C."/>
            <person name="Stanton J.D."/>
            <person name="Ullery H.E."/>
            <person name="Wilson R.J."/>
            <person name="Serrano M.G."/>
            <person name="Buck G."/>
            <person name="Lee V."/>
            <person name="Wang Y."/>
            <person name="Carvalho R."/>
            <person name="Voegtly L."/>
            <person name="Shi R."/>
            <person name="Duckworth R."/>
            <person name="Johnson A."/>
            <person name="Loviza R."/>
            <person name="Walstead R."/>
            <person name="Shah Z."/>
            <person name="Kiflezghi M."/>
            <person name="Wade K."/>
            <person name="Ball S.L."/>
            <person name="Bradley K.W."/>
            <person name="Asai D.J."/>
            <person name="Bowman C.A."/>
            <person name="Russell D.A."/>
            <person name="Pope W.H."/>
            <person name="Jacobs-Sera D."/>
            <person name="Hendrix R.W."/>
            <person name="Hatfull G.F."/>
        </authorList>
    </citation>
    <scope>NUCLEOTIDE SEQUENCE [LARGE SCALE GENOMIC DNA]</scope>
    <source>
        <strain evidence="1 2">DSM 27648</strain>
    </source>
</reference>
<dbReference type="KEGG" id="llu:AKJ09_08398"/>
<accession>A0A0K1Q8M5</accession>
<sequence>MKAQAARAASILSFLATGAAAFLALPKEASAQEWLKDRRAAEGAGIRAGDLEIHPGIGGEIGYDSNWFLRSYKEDPRFVNGAPLNPPQAAGIIRITPSISISTLGAQRREQQAAGAEPSPIAFRAGAAATYREFIGPEDIRKQRNVSVNANARLDVNPGRPLGFGVFANYQRLIQPSVVSDPNLSFNRDDVGAGAEVIAMPGGGTLDLRAGYQFFGSFFEDSNGVPYTNLTHEVSFRDRWKFRPRTALFHDTSLRFITYPNADRSLNYLNDSTPLRTRIGLTGLVTDRFGTLLAVGYGATFFKNPNAVSTPQYDSVNAQAEGTFYLSPGGQGEPGQVSLLLSTLTFGYVRDFQNSLLGNFYSSNKGYAKLVYNFAGRAVIQLDGYFEALSYPQPYYNVPGGAPQAVNGLNGQPTGDFTNWRVGGILFGEYRFSDSFGLNATFDYSQTISDIALASGTTGTVGAAQFYDMSWRRFQALFGARWFL</sequence>
<dbReference type="AlphaFoldDB" id="A0A0K1Q8M5"/>
<dbReference type="RefSeq" id="WP_146652776.1">
    <property type="nucleotide sequence ID" value="NZ_CP012333.1"/>
</dbReference>
<dbReference type="EMBL" id="CP012333">
    <property type="protein sequence ID" value="AKV01735.1"/>
    <property type="molecule type" value="Genomic_DNA"/>
</dbReference>
<proteinExistence type="predicted"/>
<dbReference type="OrthoDB" id="5379802at2"/>